<dbReference type="CDD" id="cd03214">
    <property type="entry name" value="ABC_Iron-Siderophores_B12_Hemin"/>
    <property type="match status" value="1"/>
</dbReference>
<evidence type="ECO:0000256" key="2">
    <source>
        <dbReference type="ARBA" id="ARBA00022741"/>
    </source>
</evidence>
<dbReference type="InterPro" id="IPR050153">
    <property type="entry name" value="Metal_Ion_Import_ABC"/>
</dbReference>
<reference evidence="6" key="1">
    <citation type="submission" date="2021-04" db="EMBL/GenBank/DDBJ databases">
        <title>A novel Synergistetes isolate from a pyrite-forming mixed culture.</title>
        <authorList>
            <person name="Bunk B."/>
            <person name="Sproer C."/>
            <person name="Spring S."/>
            <person name="Pester M."/>
        </authorList>
    </citation>
    <scope>NUCLEOTIDE SEQUENCE [LARGE SCALE GENOMIC DNA]</scope>
    <source>
        <strain evidence="6">J.5.4.2-T.3.5.2</strain>
    </source>
</reference>
<dbReference type="PROSITE" id="PS00211">
    <property type="entry name" value="ABC_TRANSPORTER_1"/>
    <property type="match status" value="1"/>
</dbReference>
<dbReference type="SUPFAM" id="SSF52540">
    <property type="entry name" value="P-loop containing nucleoside triphosphate hydrolases"/>
    <property type="match status" value="1"/>
</dbReference>
<accession>A0A9Q7EY87</accession>
<feature type="domain" description="ABC transporter" evidence="4">
    <location>
        <begin position="3"/>
        <end position="238"/>
    </location>
</feature>
<dbReference type="PROSITE" id="PS50893">
    <property type="entry name" value="ABC_TRANSPORTER_2"/>
    <property type="match status" value="1"/>
</dbReference>
<dbReference type="PANTHER" id="PTHR42734">
    <property type="entry name" value="METAL TRANSPORT SYSTEM ATP-BINDING PROTEIN TM_0124-RELATED"/>
    <property type="match status" value="1"/>
</dbReference>
<evidence type="ECO:0000256" key="1">
    <source>
        <dbReference type="ARBA" id="ARBA00022448"/>
    </source>
</evidence>
<evidence type="ECO:0000313" key="5">
    <source>
        <dbReference type="EMBL" id="QTX31736.1"/>
    </source>
</evidence>
<evidence type="ECO:0000256" key="3">
    <source>
        <dbReference type="ARBA" id="ARBA00022840"/>
    </source>
</evidence>
<dbReference type="InterPro" id="IPR017871">
    <property type="entry name" value="ABC_transporter-like_CS"/>
</dbReference>
<dbReference type="InterPro" id="IPR003593">
    <property type="entry name" value="AAA+_ATPase"/>
</dbReference>
<dbReference type="SMART" id="SM00382">
    <property type="entry name" value="AAA"/>
    <property type="match status" value="1"/>
</dbReference>
<gene>
    <name evidence="5" type="ORF">KAR29_10325</name>
</gene>
<keyword evidence="2" id="KW-0547">Nucleotide-binding</keyword>
<dbReference type="RefSeq" id="WP_274372914.1">
    <property type="nucleotide sequence ID" value="NZ_CP072943.1"/>
</dbReference>
<evidence type="ECO:0000313" key="6">
    <source>
        <dbReference type="Proteomes" id="UP000671879"/>
    </source>
</evidence>
<dbReference type="FunFam" id="3.40.50.300:FF:000134">
    <property type="entry name" value="Iron-enterobactin ABC transporter ATP-binding protein"/>
    <property type="match status" value="1"/>
</dbReference>
<keyword evidence="6" id="KW-1185">Reference proteome</keyword>
<keyword evidence="3 5" id="KW-0067">ATP-binding</keyword>
<dbReference type="EMBL" id="CP072943">
    <property type="protein sequence ID" value="QTX31736.1"/>
    <property type="molecule type" value="Genomic_DNA"/>
</dbReference>
<dbReference type="InterPro" id="IPR027417">
    <property type="entry name" value="P-loop_NTPase"/>
</dbReference>
<protein>
    <submittedName>
        <fullName evidence="5">ABC transporter ATP-binding protein</fullName>
    </submittedName>
</protein>
<dbReference type="GO" id="GO:0016887">
    <property type="term" value="F:ATP hydrolysis activity"/>
    <property type="evidence" value="ECO:0007669"/>
    <property type="project" value="InterPro"/>
</dbReference>
<organism evidence="5 6">
    <name type="scientific">Aminithiophilus ramosus</name>
    <dbReference type="NCBI Taxonomy" id="3029084"/>
    <lineage>
        <taxon>Bacteria</taxon>
        <taxon>Thermotogati</taxon>
        <taxon>Synergistota</taxon>
        <taxon>Synergistia</taxon>
        <taxon>Synergistales</taxon>
        <taxon>Aminithiophilaceae</taxon>
        <taxon>Aminithiophilus</taxon>
    </lineage>
</organism>
<proteinExistence type="predicted"/>
<dbReference type="AlphaFoldDB" id="A0A9Q7EY87"/>
<keyword evidence="1" id="KW-0813">Transport</keyword>
<dbReference type="GO" id="GO:0005524">
    <property type="term" value="F:ATP binding"/>
    <property type="evidence" value="ECO:0007669"/>
    <property type="project" value="UniProtKB-KW"/>
</dbReference>
<dbReference type="KEGG" id="aram:KAR29_10325"/>
<dbReference type="Gene3D" id="3.40.50.300">
    <property type="entry name" value="P-loop containing nucleotide triphosphate hydrolases"/>
    <property type="match status" value="1"/>
</dbReference>
<sequence>MRLETKGLSCGYGRKTVVEDISMFVEGGEVLCLLGANGSGKTTFFKTILGLLEKQAGQVLVDGRDVEGWSPARRARLIGYVPQARGAVFPFRALDVVLMGRTSHLALFASPSEEDVEKAEEAMAMLDISYLKDQVYTRISGGEQQLVLLARALAQEPRILILDEPTTNLDFGRQFLVMERVKSLSRRGLTVILSTHFPEQSFFYANRVLCFRQGRPLGLGSPSEVVTRENIRAMYGIDVRIISLDARQGGLKLCIPDSLVGCVQKRVS</sequence>
<dbReference type="PANTHER" id="PTHR42734:SF19">
    <property type="entry name" value="IRON COMPOUNDS ABC TRANSPORTER, ATP-BINDING PROTEIN"/>
    <property type="match status" value="1"/>
</dbReference>
<dbReference type="Proteomes" id="UP000671879">
    <property type="component" value="Chromosome"/>
</dbReference>
<dbReference type="Pfam" id="PF00005">
    <property type="entry name" value="ABC_tran"/>
    <property type="match status" value="1"/>
</dbReference>
<name>A0A9Q7EY87_9BACT</name>
<evidence type="ECO:0000259" key="4">
    <source>
        <dbReference type="PROSITE" id="PS50893"/>
    </source>
</evidence>
<dbReference type="InterPro" id="IPR003439">
    <property type="entry name" value="ABC_transporter-like_ATP-bd"/>
</dbReference>